<proteinExistence type="predicted"/>
<evidence type="ECO:0000313" key="2">
    <source>
        <dbReference type="Proteomes" id="UP000184499"/>
    </source>
</evidence>
<dbReference type="RefSeq" id="XP_067475470.1">
    <property type="nucleotide sequence ID" value="XM_067623128.1"/>
</dbReference>
<dbReference type="Proteomes" id="UP000184499">
    <property type="component" value="Unassembled WGS sequence"/>
</dbReference>
<dbReference type="EMBL" id="KV878691">
    <property type="protein sequence ID" value="OJJ68221.1"/>
    <property type="molecule type" value="Genomic_DNA"/>
</dbReference>
<name>A0A1L9U9C7_ASPBC</name>
<protein>
    <recommendedName>
        <fullName evidence="3">Protein kinase domain-containing protein</fullName>
    </recommendedName>
</protein>
<dbReference type="OrthoDB" id="1668230at2759"/>
<organism evidence="1 2">
    <name type="scientific">Aspergillus brasiliensis (strain CBS 101740 / IMI 381727 / IBT 21946)</name>
    <dbReference type="NCBI Taxonomy" id="767769"/>
    <lineage>
        <taxon>Eukaryota</taxon>
        <taxon>Fungi</taxon>
        <taxon>Dikarya</taxon>
        <taxon>Ascomycota</taxon>
        <taxon>Pezizomycotina</taxon>
        <taxon>Eurotiomycetes</taxon>
        <taxon>Eurotiomycetidae</taxon>
        <taxon>Eurotiales</taxon>
        <taxon>Aspergillaceae</taxon>
        <taxon>Aspergillus</taxon>
        <taxon>Aspergillus subgen. Circumdati</taxon>
    </lineage>
</organism>
<accession>A0A1L9U9C7</accession>
<sequence length="133" mass="14775">MLDGSTVLKYPSIPGDREGIEVEAELLKILESHPRIIATKGLKEYGLVLQLPEYVEDGGTPLDGIARENTKSIMPRIHGDVANVKTNVFALGSAIYFIMMGLDLSQIETSENLGLTLRIRTKNRVNWTDCFIE</sequence>
<gene>
    <name evidence="1" type="ORF">ASPBRDRAFT_33507</name>
</gene>
<dbReference type="AlphaFoldDB" id="A0A1L9U9C7"/>
<dbReference type="VEuPathDB" id="FungiDB:ASPBRDRAFT_33507"/>
<keyword evidence="2" id="KW-1185">Reference proteome</keyword>
<dbReference type="STRING" id="767769.A0A1L9U9C7"/>
<evidence type="ECO:0000313" key="1">
    <source>
        <dbReference type="EMBL" id="OJJ68221.1"/>
    </source>
</evidence>
<dbReference type="GeneID" id="93575616"/>
<reference evidence="2" key="1">
    <citation type="journal article" date="2017" name="Genome Biol.">
        <title>Comparative genomics reveals high biological diversity and specific adaptations in the industrially and medically important fungal genus Aspergillus.</title>
        <authorList>
            <person name="de Vries R.P."/>
            <person name="Riley R."/>
            <person name="Wiebenga A."/>
            <person name="Aguilar-Osorio G."/>
            <person name="Amillis S."/>
            <person name="Uchima C.A."/>
            <person name="Anderluh G."/>
            <person name="Asadollahi M."/>
            <person name="Askin M."/>
            <person name="Barry K."/>
            <person name="Battaglia E."/>
            <person name="Bayram O."/>
            <person name="Benocci T."/>
            <person name="Braus-Stromeyer S.A."/>
            <person name="Caldana C."/>
            <person name="Canovas D."/>
            <person name="Cerqueira G.C."/>
            <person name="Chen F."/>
            <person name="Chen W."/>
            <person name="Choi C."/>
            <person name="Clum A."/>
            <person name="Dos Santos R.A."/>
            <person name="Damasio A.R."/>
            <person name="Diallinas G."/>
            <person name="Emri T."/>
            <person name="Fekete E."/>
            <person name="Flipphi M."/>
            <person name="Freyberg S."/>
            <person name="Gallo A."/>
            <person name="Gournas C."/>
            <person name="Habgood R."/>
            <person name="Hainaut M."/>
            <person name="Harispe M.L."/>
            <person name="Henrissat B."/>
            <person name="Hilden K.S."/>
            <person name="Hope R."/>
            <person name="Hossain A."/>
            <person name="Karabika E."/>
            <person name="Karaffa L."/>
            <person name="Karanyi Z."/>
            <person name="Krasevec N."/>
            <person name="Kuo A."/>
            <person name="Kusch H."/>
            <person name="LaButti K."/>
            <person name="Lagendijk E.L."/>
            <person name="Lapidus A."/>
            <person name="Levasseur A."/>
            <person name="Lindquist E."/>
            <person name="Lipzen A."/>
            <person name="Logrieco A.F."/>
            <person name="MacCabe A."/>
            <person name="Maekelae M.R."/>
            <person name="Malavazi I."/>
            <person name="Melin P."/>
            <person name="Meyer V."/>
            <person name="Mielnichuk N."/>
            <person name="Miskei M."/>
            <person name="Molnar A.P."/>
            <person name="Mule G."/>
            <person name="Ngan C.Y."/>
            <person name="Orejas M."/>
            <person name="Orosz E."/>
            <person name="Ouedraogo J.P."/>
            <person name="Overkamp K.M."/>
            <person name="Park H.-S."/>
            <person name="Perrone G."/>
            <person name="Piumi F."/>
            <person name="Punt P.J."/>
            <person name="Ram A.F."/>
            <person name="Ramon A."/>
            <person name="Rauscher S."/>
            <person name="Record E."/>
            <person name="Riano-Pachon D.M."/>
            <person name="Robert V."/>
            <person name="Roehrig J."/>
            <person name="Ruller R."/>
            <person name="Salamov A."/>
            <person name="Salih N.S."/>
            <person name="Samson R.A."/>
            <person name="Sandor E."/>
            <person name="Sanguinetti M."/>
            <person name="Schuetze T."/>
            <person name="Sepcic K."/>
            <person name="Shelest E."/>
            <person name="Sherlock G."/>
            <person name="Sophianopoulou V."/>
            <person name="Squina F.M."/>
            <person name="Sun H."/>
            <person name="Susca A."/>
            <person name="Todd R.B."/>
            <person name="Tsang A."/>
            <person name="Unkles S.E."/>
            <person name="van de Wiele N."/>
            <person name="van Rossen-Uffink D."/>
            <person name="Oliveira J.V."/>
            <person name="Vesth T.C."/>
            <person name="Visser J."/>
            <person name="Yu J.-H."/>
            <person name="Zhou M."/>
            <person name="Andersen M.R."/>
            <person name="Archer D.B."/>
            <person name="Baker S.E."/>
            <person name="Benoit I."/>
            <person name="Brakhage A.A."/>
            <person name="Braus G.H."/>
            <person name="Fischer R."/>
            <person name="Frisvad J.C."/>
            <person name="Goldman G.H."/>
            <person name="Houbraken J."/>
            <person name="Oakley B."/>
            <person name="Pocsi I."/>
            <person name="Scazzocchio C."/>
            <person name="Seiboth B."/>
            <person name="vanKuyk P.A."/>
            <person name="Wortman J."/>
            <person name="Dyer P.S."/>
            <person name="Grigoriev I.V."/>
        </authorList>
    </citation>
    <scope>NUCLEOTIDE SEQUENCE [LARGE SCALE GENOMIC DNA]</scope>
    <source>
        <strain evidence="2">CBS 101740 / IMI 381727 / IBT 21946</strain>
    </source>
</reference>
<evidence type="ECO:0008006" key="3">
    <source>
        <dbReference type="Google" id="ProtNLM"/>
    </source>
</evidence>